<accession>A0A9N9NDP1</accession>
<comment type="caution">
    <text evidence="2">The sequence shown here is derived from an EMBL/GenBank/DDBJ whole genome shotgun (WGS) entry which is preliminary data.</text>
</comment>
<organism evidence="2 3">
    <name type="scientific">Funneliformis mosseae</name>
    <name type="common">Endomycorrhizal fungus</name>
    <name type="synonym">Glomus mosseae</name>
    <dbReference type="NCBI Taxonomy" id="27381"/>
    <lineage>
        <taxon>Eukaryota</taxon>
        <taxon>Fungi</taxon>
        <taxon>Fungi incertae sedis</taxon>
        <taxon>Mucoromycota</taxon>
        <taxon>Glomeromycotina</taxon>
        <taxon>Glomeromycetes</taxon>
        <taxon>Glomerales</taxon>
        <taxon>Glomeraceae</taxon>
        <taxon>Funneliformis</taxon>
    </lineage>
</organism>
<feature type="non-terminal residue" evidence="2">
    <location>
        <position position="138"/>
    </location>
</feature>
<evidence type="ECO:0000313" key="3">
    <source>
        <dbReference type="Proteomes" id="UP000789375"/>
    </source>
</evidence>
<sequence length="138" mass="15629">RNEINPRSMDLFSKIFWMSLLLLLILHSIELALSFLWKRDMIDACQDDLSVLVPSNSSTIQVAYDPNAPTKKQVDEACVQAVNVSLFWTLFDFLVFKLIFYFYFGTVVSTYSKELLEPPLATDKKIGAGPSLDGNKIS</sequence>
<keyword evidence="3" id="KW-1185">Reference proteome</keyword>
<name>A0A9N9NDP1_FUNMO</name>
<evidence type="ECO:0000256" key="1">
    <source>
        <dbReference type="SAM" id="Phobius"/>
    </source>
</evidence>
<feature type="transmembrane region" description="Helical" evidence="1">
    <location>
        <begin position="15"/>
        <end position="37"/>
    </location>
</feature>
<dbReference type="Proteomes" id="UP000789375">
    <property type="component" value="Unassembled WGS sequence"/>
</dbReference>
<keyword evidence="1" id="KW-0812">Transmembrane</keyword>
<keyword evidence="1" id="KW-1133">Transmembrane helix</keyword>
<evidence type="ECO:0000313" key="2">
    <source>
        <dbReference type="EMBL" id="CAG8723078.1"/>
    </source>
</evidence>
<reference evidence="2" key="1">
    <citation type="submission" date="2021-06" db="EMBL/GenBank/DDBJ databases">
        <authorList>
            <person name="Kallberg Y."/>
            <person name="Tangrot J."/>
            <person name="Rosling A."/>
        </authorList>
    </citation>
    <scope>NUCLEOTIDE SEQUENCE</scope>
    <source>
        <strain evidence="2">87-6 pot B 2015</strain>
    </source>
</reference>
<gene>
    <name evidence="2" type="ORF">FMOSSE_LOCUS15141</name>
</gene>
<keyword evidence="1" id="KW-0472">Membrane</keyword>
<proteinExistence type="predicted"/>
<dbReference type="EMBL" id="CAJVPP010014091">
    <property type="protein sequence ID" value="CAG8723078.1"/>
    <property type="molecule type" value="Genomic_DNA"/>
</dbReference>
<protein>
    <submittedName>
        <fullName evidence="2">16032_t:CDS:1</fullName>
    </submittedName>
</protein>
<feature type="transmembrane region" description="Helical" evidence="1">
    <location>
        <begin position="81"/>
        <end position="104"/>
    </location>
</feature>
<dbReference type="AlphaFoldDB" id="A0A9N9NDP1"/>